<dbReference type="InterPro" id="IPR029045">
    <property type="entry name" value="ClpP/crotonase-like_dom_sf"/>
</dbReference>
<name>A0ABU5VSD0_9BACT</name>
<dbReference type="RefSeq" id="WP_323575549.1">
    <property type="nucleotide sequence ID" value="NZ_JAYGJQ010000001.1"/>
</dbReference>
<gene>
    <name evidence="3" type="ORF">SHI21_06830</name>
</gene>
<proteinExistence type="predicted"/>
<evidence type="ECO:0000313" key="4">
    <source>
        <dbReference type="Proteomes" id="UP001302274"/>
    </source>
</evidence>
<protein>
    <submittedName>
        <fullName evidence="3">S41 family peptidase</fullName>
    </submittedName>
</protein>
<dbReference type="InterPro" id="IPR041126">
    <property type="entry name" value="CPAF_PDZ"/>
</dbReference>
<dbReference type="Gene3D" id="2.30.42.10">
    <property type="match status" value="1"/>
</dbReference>
<dbReference type="Gene3D" id="3.90.226.10">
    <property type="entry name" value="2-enoyl-CoA Hydratase, Chain A, domain 1"/>
    <property type="match status" value="1"/>
</dbReference>
<feature type="domain" description="Chlamydial protease/proteasome-like activity factor PDZ" evidence="2">
    <location>
        <begin position="192"/>
        <end position="240"/>
    </location>
</feature>
<feature type="domain" description="Tail specific protease" evidence="1">
    <location>
        <begin position="351"/>
        <end position="551"/>
    </location>
</feature>
<accession>A0ABU5VSD0</accession>
<organism evidence="3 4">
    <name type="scientific">Bacteriovorax antarcticus</name>
    <dbReference type="NCBI Taxonomy" id="3088717"/>
    <lineage>
        <taxon>Bacteria</taxon>
        <taxon>Pseudomonadati</taxon>
        <taxon>Bdellovibrionota</taxon>
        <taxon>Bacteriovoracia</taxon>
        <taxon>Bacteriovoracales</taxon>
        <taxon>Bacteriovoracaceae</taxon>
        <taxon>Bacteriovorax</taxon>
    </lineage>
</organism>
<dbReference type="InterPro" id="IPR005151">
    <property type="entry name" value="Tail-specific_protease"/>
</dbReference>
<dbReference type="InterPro" id="IPR036034">
    <property type="entry name" value="PDZ_sf"/>
</dbReference>
<dbReference type="SUPFAM" id="SSF52096">
    <property type="entry name" value="ClpP/crotonase"/>
    <property type="match status" value="1"/>
</dbReference>
<comment type="caution">
    <text evidence="3">The sequence shown here is derived from an EMBL/GenBank/DDBJ whole genome shotgun (WGS) entry which is preliminary data.</text>
</comment>
<dbReference type="Pfam" id="PF03572">
    <property type="entry name" value="Peptidase_S41"/>
    <property type="match status" value="1"/>
</dbReference>
<evidence type="ECO:0000259" key="1">
    <source>
        <dbReference type="Pfam" id="PF03572"/>
    </source>
</evidence>
<dbReference type="Proteomes" id="UP001302274">
    <property type="component" value="Unassembled WGS sequence"/>
</dbReference>
<keyword evidence="4" id="KW-1185">Reference proteome</keyword>
<reference evidence="3 4" key="1">
    <citation type="submission" date="2023-11" db="EMBL/GenBank/DDBJ databases">
        <title>A Novel Polar Bacteriovorax (B. antarcticus) Isolated from the Biocrust in Antarctica.</title>
        <authorList>
            <person name="Mun W."/>
            <person name="Choi S.Y."/>
            <person name="Mitchell R.J."/>
        </authorList>
    </citation>
    <scope>NUCLEOTIDE SEQUENCE [LARGE SCALE GENOMIC DNA]</scope>
    <source>
        <strain evidence="3 4">PP10</strain>
    </source>
</reference>
<evidence type="ECO:0000259" key="2">
    <source>
        <dbReference type="Pfam" id="PF17816"/>
    </source>
</evidence>
<sequence>MIKTSILSAVLMTSALLHTPEVNARVLDPSSGAMVNTGLLKDVYSGVKFNYLNKEDRLLVLKDLLKTVELQYALLPLKKQLIGLNYEKLKADAIAAEEASDDILLDTKDRKNSELRDRVAFLQASSNMDFIDRMTVLIAQFKDTHFGIYDKIARPFIYTGLRFYRIDGKIVVSQLETKFLGMASKLSGADLSTIKIGDEVISIDGVPVEDKIKELKPYISGSSDDFIDSEAIRSLTLRNVKYEKKNFIRVVFKNAGTIKLPIFSNSTMSDTPRLDAITFLNKFEIPSDTSSIGITFDQTLKKWTDSDMSFIGYRASKIAKNLKDLKEYVSDSGSAAIRTGYFINKGKTYAVLQVLTFSAPKVKNGENALAFIDALRNFVLEVKESEVPLILDLRVNNGGNGSYPSKLMSMLIADTKAEFASSTEALRMTQYIRQINEGYLVQRVAAEDENEGMTIDMMKDLIDTALDNNDEYTPMHVMAGTMKADPKVGGFPNKIVTLVSPDCISACDKTAFLIQSTKRSPIIGSHSNGTGAGFTSSNELNTQWSDRLNMFSATVPNYLFGRPGALGTLVFGENSVLEMCSENKPTPADIQYKATALDLNRENLGWLQKAAEVLESNNVQLKSDIRSTISI</sequence>
<evidence type="ECO:0000313" key="3">
    <source>
        <dbReference type="EMBL" id="MEA9355906.1"/>
    </source>
</evidence>
<dbReference type="EMBL" id="JAYGJQ010000001">
    <property type="protein sequence ID" value="MEA9355906.1"/>
    <property type="molecule type" value="Genomic_DNA"/>
</dbReference>
<dbReference type="Pfam" id="PF17816">
    <property type="entry name" value="PDZ_4"/>
    <property type="match status" value="1"/>
</dbReference>